<gene>
    <name evidence="2" type="ORF">ACFQ34_16075</name>
</gene>
<dbReference type="RefSeq" id="WP_346091402.1">
    <property type="nucleotide sequence ID" value="NZ_BAABKS010000022.1"/>
</dbReference>
<name>A0ABW3VJF4_9PSEU</name>
<keyword evidence="1" id="KW-0472">Membrane</keyword>
<reference evidence="3" key="1">
    <citation type="journal article" date="2019" name="Int. J. Syst. Evol. Microbiol.">
        <title>The Global Catalogue of Microorganisms (GCM) 10K type strain sequencing project: providing services to taxonomists for standard genome sequencing and annotation.</title>
        <authorList>
            <consortium name="The Broad Institute Genomics Platform"/>
            <consortium name="The Broad Institute Genome Sequencing Center for Infectious Disease"/>
            <person name="Wu L."/>
            <person name="Ma J."/>
        </authorList>
    </citation>
    <scope>NUCLEOTIDE SEQUENCE [LARGE SCALE GENOMIC DNA]</scope>
    <source>
        <strain evidence="3">CCUG 49018</strain>
    </source>
</reference>
<sequence>MRVADGGGVEISGRRPGDPALPAELRAALEEWGEVAARTDVALGQEQRDLVRMRGRQLAGRCAEALGRPVDFHDPVTGRVEIVSGRLANRSVIPAPRAAAVPREPTPWATGLPISAFFAVFTAVVVVVLSTAVRDAFGALWVAADILVAAGLAPSLWLMRRVPLWRWVAIGVAAGLVGAWVCLLVSLLEP</sequence>
<evidence type="ECO:0000313" key="3">
    <source>
        <dbReference type="Proteomes" id="UP001597182"/>
    </source>
</evidence>
<organism evidence="2 3">
    <name type="scientific">Pseudonocardia benzenivorans</name>
    <dbReference type="NCBI Taxonomy" id="228005"/>
    <lineage>
        <taxon>Bacteria</taxon>
        <taxon>Bacillati</taxon>
        <taxon>Actinomycetota</taxon>
        <taxon>Actinomycetes</taxon>
        <taxon>Pseudonocardiales</taxon>
        <taxon>Pseudonocardiaceae</taxon>
        <taxon>Pseudonocardia</taxon>
    </lineage>
</organism>
<dbReference type="Proteomes" id="UP001597182">
    <property type="component" value="Unassembled WGS sequence"/>
</dbReference>
<keyword evidence="1" id="KW-0812">Transmembrane</keyword>
<proteinExistence type="predicted"/>
<keyword evidence="1" id="KW-1133">Transmembrane helix</keyword>
<evidence type="ECO:0000313" key="2">
    <source>
        <dbReference type="EMBL" id="MFD1234810.1"/>
    </source>
</evidence>
<feature type="transmembrane region" description="Helical" evidence="1">
    <location>
        <begin position="112"/>
        <end position="133"/>
    </location>
</feature>
<dbReference type="EMBL" id="JBHTMB010000140">
    <property type="protein sequence ID" value="MFD1234810.1"/>
    <property type="molecule type" value="Genomic_DNA"/>
</dbReference>
<protein>
    <submittedName>
        <fullName evidence="2">DUF2537 domain-containing protein</fullName>
    </submittedName>
</protein>
<keyword evidence="3" id="KW-1185">Reference proteome</keyword>
<comment type="caution">
    <text evidence="2">The sequence shown here is derived from an EMBL/GenBank/DDBJ whole genome shotgun (WGS) entry which is preliminary data.</text>
</comment>
<evidence type="ECO:0000256" key="1">
    <source>
        <dbReference type="SAM" id="Phobius"/>
    </source>
</evidence>
<feature type="transmembrane region" description="Helical" evidence="1">
    <location>
        <begin position="139"/>
        <end position="157"/>
    </location>
</feature>
<accession>A0ABW3VJF4</accession>
<feature type="transmembrane region" description="Helical" evidence="1">
    <location>
        <begin position="164"/>
        <end position="188"/>
    </location>
</feature>
<dbReference type="InterPro" id="IPR024244">
    <property type="entry name" value="DUF2537"/>
</dbReference>
<dbReference type="Pfam" id="PF10801">
    <property type="entry name" value="DUF2537"/>
    <property type="match status" value="1"/>
</dbReference>